<evidence type="ECO:0000313" key="1">
    <source>
        <dbReference type="EMBL" id="TLD41996.1"/>
    </source>
</evidence>
<comment type="caution">
    <text evidence="1">The sequence shown here is derived from an EMBL/GenBank/DDBJ whole genome shotgun (WGS) entry which is preliminary data.</text>
</comment>
<evidence type="ECO:0000313" key="2">
    <source>
        <dbReference type="Proteomes" id="UP000319783"/>
    </source>
</evidence>
<proteinExistence type="predicted"/>
<dbReference type="Proteomes" id="UP000319783">
    <property type="component" value="Unassembled WGS sequence"/>
</dbReference>
<protein>
    <submittedName>
        <fullName evidence="1">Uncharacterized protein</fullName>
    </submittedName>
</protein>
<dbReference type="AlphaFoldDB" id="A0A533QB99"/>
<gene>
    <name evidence="1" type="ORF">JETT_1705</name>
</gene>
<organism evidence="1 2">
    <name type="scientific">Candidatus Jettenia ecosi</name>
    <dbReference type="NCBI Taxonomy" id="2494326"/>
    <lineage>
        <taxon>Bacteria</taxon>
        <taxon>Pseudomonadati</taxon>
        <taxon>Planctomycetota</taxon>
        <taxon>Candidatus Brocadiia</taxon>
        <taxon>Candidatus Brocadiales</taxon>
        <taxon>Candidatus Brocadiaceae</taxon>
        <taxon>Candidatus Jettenia</taxon>
    </lineage>
</organism>
<name>A0A533QB99_9BACT</name>
<accession>A0A533QB99</accession>
<dbReference type="EMBL" id="SULG01000030">
    <property type="protein sequence ID" value="TLD41996.1"/>
    <property type="molecule type" value="Genomic_DNA"/>
</dbReference>
<sequence length="117" mass="13642">MNKKKNEETKGFLKWLEHEIGLEIDELSNKTAIKEYHEHDFNQLIEILKRNRSKLPIDPSDRKTQEKLEDQFAQSISILEPLKTKIKATDNLIDGTVYKLYGLTEEEIKIVKGEVST</sequence>
<reference evidence="1 2" key="1">
    <citation type="submission" date="2019-04" db="EMBL/GenBank/DDBJ databases">
        <title>Genome of a novel bacterium Candidatus Jettenia ecosi reconstructed from metagenome of an anammox bioreactor.</title>
        <authorList>
            <person name="Mardanov A.V."/>
            <person name="Beletsky A.V."/>
            <person name="Ravin N.V."/>
            <person name="Botchkova E.A."/>
            <person name="Litti Y.V."/>
            <person name="Nozhevnikova A.N."/>
        </authorList>
    </citation>
    <scope>NUCLEOTIDE SEQUENCE [LARGE SCALE GENOMIC DNA]</scope>
    <source>
        <strain evidence="1">J2</strain>
    </source>
</reference>